<dbReference type="Proteomes" id="UP001501237">
    <property type="component" value="Unassembled WGS sequence"/>
</dbReference>
<keyword evidence="3" id="KW-1185">Reference proteome</keyword>
<dbReference type="RefSeq" id="WP_344832116.1">
    <property type="nucleotide sequence ID" value="NZ_BAAAUV010000012.1"/>
</dbReference>
<protein>
    <recommendedName>
        <fullName evidence="4">Integral membrane protein</fullName>
    </recommendedName>
</protein>
<dbReference type="EMBL" id="BAAAUV010000012">
    <property type="protein sequence ID" value="GAA3222100.1"/>
    <property type="molecule type" value="Genomic_DNA"/>
</dbReference>
<feature type="transmembrane region" description="Helical" evidence="1">
    <location>
        <begin position="123"/>
        <end position="142"/>
    </location>
</feature>
<keyword evidence="1" id="KW-1133">Transmembrane helix</keyword>
<keyword evidence="1" id="KW-0812">Transmembrane</keyword>
<feature type="transmembrane region" description="Helical" evidence="1">
    <location>
        <begin position="98"/>
        <end position="117"/>
    </location>
</feature>
<evidence type="ECO:0000313" key="3">
    <source>
        <dbReference type="Proteomes" id="UP001501237"/>
    </source>
</evidence>
<dbReference type="InterPro" id="IPR045713">
    <property type="entry name" value="DUF6069"/>
</dbReference>
<organism evidence="2 3">
    <name type="scientific">Actinocorallia longicatena</name>
    <dbReference type="NCBI Taxonomy" id="111803"/>
    <lineage>
        <taxon>Bacteria</taxon>
        <taxon>Bacillati</taxon>
        <taxon>Actinomycetota</taxon>
        <taxon>Actinomycetes</taxon>
        <taxon>Streptosporangiales</taxon>
        <taxon>Thermomonosporaceae</taxon>
        <taxon>Actinocorallia</taxon>
    </lineage>
</organism>
<feature type="transmembrane region" description="Helical" evidence="1">
    <location>
        <begin position="23"/>
        <end position="49"/>
    </location>
</feature>
<gene>
    <name evidence="2" type="ORF">GCM10010468_47690</name>
</gene>
<comment type="caution">
    <text evidence="2">The sequence shown here is derived from an EMBL/GenBank/DDBJ whole genome shotgun (WGS) entry which is preliminary data.</text>
</comment>
<evidence type="ECO:0000313" key="2">
    <source>
        <dbReference type="EMBL" id="GAA3222100.1"/>
    </source>
</evidence>
<dbReference type="Pfam" id="PF19545">
    <property type="entry name" value="DUF6069"/>
    <property type="match status" value="1"/>
</dbReference>
<accession>A0ABP6QHB6</accession>
<sequence>MTNPWQGPAEPPPARRSFSPGRLWAAGAGTAVVVALVVVVGVIVIRLFVKSDLLAPVDSGSYGDGSTTSYALAAAGAALAATALLHVLLLAMPSPLRFFSWIVGLLTAAATLLPFTFGGSFGHMLAVAAINLVVGLAILTILPSSL</sequence>
<reference evidence="3" key="1">
    <citation type="journal article" date="2019" name="Int. J. Syst. Evol. Microbiol.">
        <title>The Global Catalogue of Microorganisms (GCM) 10K type strain sequencing project: providing services to taxonomists for standard genome sequencing and annotation.</title>
        <authorList>
            <consortium name="The Broad Institute Genomics Platform"/>
            <consortium name="The Broad Institute Genome Sequencing Center for Infectious Disease"/>
            <person name="Wu L."/>
            <person name="Ma J."/>
        </authorList>
    </citation>
    <scope>NUCLEOTIDE SEQUENCE [LARGE SCALE GENOMIC DNA]</scope>
    <source>
        <strain evidence="3">JCM 9377</strain>
    </source>
</reference>
<evidence type="ECO:0008006" key="4">
    <source>
        <dbReference type="Google" id="ProtNLM"/>
    </source>
</evidence>
<evidence type="ECO:0000256" key="1">
    <source>
        <dbReference type="SAM" id="Phobius"/>
    </source>
</evidence>
<keyword evidence="1" id="KW-0472">Membrane</keyword>
<proteinExistence type="predicted"/>
<feature type="transmembrane region" description="Helical" evidence="1">
    <location>
        <begin position="69"/>
        <end position="91"/>
    </location>
</feature>
<name>A0ABP6QHB6_9ACTN</name>